<feature type="signal peptide" evidence="1">
    <location>
        <begin position="1"/>
        <end position="18"/>
    </location>
</feature>
<dbReference type="InterPro" id="IPR041238">
    <property type="entry name" value="Rap1a"/>
</dbReference>
<dbReference type="RefSeq" id="WP_028996092.1">
    <property type="nucleotide sequence ID" value="NZ_CALFBA010000174.1"/>
</dbReference>
<feature type="chain" id="PRO_5045820976" evidence="1">
    <location>
        <begin position="19"/>
        <end position="133"/>
    </location>
</feature>
<accession>A0ABZ2XJP8</accession>
<keyword evidence="4" id="KW-1185">Reference proteome</keyword>
<proteinExistence type="predicted"/>
<evidence type="ECO:0000256" key="1">
    <source>
        <dbReference type="SAM" id="SignalP"/>
    </source>
</evidence>
<sequence length="133" mass="14513">MIRLLILCAALFAGHAHAYTAQEMLEDCRSAERLYAGEKNTDPFFAIRSNRCISYVAGFADGYAVSDFLAERIGVRINAFCLPNDADLSLRLVRAVVIHVERVPPDTTVTTATLVAGALAKAFPCPEVLEPKK</sequence>
<evidence type="ECO:0000313" key="4">
    <source>
        <dbReference type="Proteomes" id="UP001479520"/>
    </source>
</evidence>
<evidence type="ECO:0000313" key="3">
    <source>
        <dbReference type="EMBL" id="WZJ22834.1"/>
    </source>
</evidence>
<gene>
    <name evidence="3" type="ORF">AADV58_06750</name>
</gene>
<feature type="domain" description="Rap1a immunity protein" evidence="2">
    <location>
        <begin position="20"/>
        <end position="125"/>
    </location>
</feature>
<keyword evidence="1" id="KW-0732">Signal</keyword>
<dbReference type="EMBL" id="CP151406">
    <property type="protein sequence ID" value="WZJ22834.1"/>
    <property type="molecule type" value="Genomic_DNA"/>
</dbReference>
<dbReference type="Proteomes" id="UP001479520">
    <property type="component" value="Chromosome"/>
</dbReference>
<protein>
    <submittedName>
        <fullName evidence="3">Rap1a/Tai family immunity protein</fullName>
    </submittedName>
</protein>
<evidence type="ECO:0000259" key="2">
    <source>
        <dbReference type="Pfam" id="PF18602"/>
    </source>
</evidence>
<name>A0ABZ2XJP8_9RHOO</name>
<dbReference type="Pfam" id="PF18602">
    <property type="entry name" value="Rap1a"/>
    <property type="match status" value="1"/>
</dbReference>
<organism evidence="3 4">
    <name type="scientific">Azonexus hydrophilus</name>
    <dbReference type="NCBI Taxonomy" id="418702"/>
    <lineage>
        <taxon>Bacteria</taxon>
        <taxon>Pseudomonadati</taxon>
        <taxon>Pseudomonadota</taxon>
        <taxon>Betaproteobacteria</taxon>
        <taxon>Rhodocyclales</taxon>
        <taxon>Azonexaceae</taxon>
        <taxon>Azonexus</taxon>
    </lineage>
</organism>
<reference evidence="3 4" key="1">
    <citation type="submission" date="2024-04" db="EMBL/GenBank/DDBJ databases">
        <title>Dissimilatory iodate-reducing microorganisms contribute to the enrichment of iodine in groundwater.</title>
        <authorList>
            <person name="Jiang Z."/>
        </authorList>
    </citation>
    <scope>NUCLEOTIDE SEQUENCE [LARGE SCALE GENOMIC DNA]</scope>
    <source>
        <strain evidence="3 4">NCP973</strain>
    </source>
</reference>